<organism evidence="1">
    <name type="scientific">marine sediment metagenome</name>
    <dbReference type="NCBI Taxonomy" id="412755"/>
    <lineage>
        <taxon>unclassified sequences</taxon>
        <taxon>metagenomes</taxon>
        <taxon>ecological metagenomes</taxon>
    </lineage>
</organism>
<protein>
    <submittedName>
        <fullName evidence="1">Uncharacterized protein</fullName>
    </submittedName>
</protein>
<dbReference type="EMBL" id="BARW01000715">
    <property type="protein sequence ID" value="GAI68290.1"/>
    <property type="molecule type" value="Genomic_DNA"/>
</dbReference>
<proteinExistence type="predicted"/>
<sequence length="240" mass="29721">MILDKFFGEHQEILEKEKEEKKKRKIEQTILVNYFSELLKNQQLDEAVLYLNKNKKNLPFKTDYIQYLKDIKNTKIRRIFFIFSFNLIHLIEFFEDYVNLYKKIYEIIKFYIKNSEKEKVLNFLRYNDSLLRGHNIKRLFNDKSSRTLILRSTYLRILLKIFIFFCQKHLDFNDNDFQSVFFYLNNLLRINNMKIKMALRNIFYYNYIFDDRSNKSLDFFKSVFEQHNIMIYRILLEKSI</sequence>
<reference evidence="1" key="1">
    <citation type="journal article" date="2014" name="Front. Microbiol.">
        <title>High frequency of phylogenetically diverse reductive dehalogenase-homologous genes in deep subseafloor sedimentary metagenomes.</title>
        <authorList>
            <person name="Kawai M."/>
            <person name="Futagami T."/>
            <person name="Toyoda A."/>
            <person name="Takaki Y."/>
            <person name="Nishi S."/>
            <person name="Hori S."/>
            <person name="Arai W."/>
            <person name="Tsubouchi T."/>
            <person name="Morono Y."/>
            <person name="Uchiyama I."/>
            <person name="Ito T."/>
            <person name="Fujiyama A."/>
            <person name="Inagaki F."/>
            <person name="Takami H."/>
        </authorList>
    </citation>
    <scope>NUCLEOTIDE SEQUENCE</scope>
    <source>
        <strain evidence="1">Expedition CK06-06</strain>
    </source>
</reference>
<dbReference type="AlphaFoldDB" id="X1RYK4"/>
<gene>
    <name evidence="1" type="ORF">S12H4_02763</name>
</gene>
<comment type="caution">
    <text evidence="1">The sequence shown here is derived from an EMBL/GenBank/DDBJ whole genome shotgun (WGS) entry which is preliminary data.</text>
</comment>
<name>X1RYK4_9ZZZZ</name>
<evidence type="ECO:0000313" key="1">
    <source>
        <dbReference type="EMBL" id="GAI68290.1"/>
    </source>
</evidence>
<accession>X1RYK4</accession>